<dbReference type="Proteomes" id="UP000092460">
    <property type="component" value="Unassembled WGS sequence"/>
</dbReference>
<proteinExistence type="inferred from homology"/>
<dbReference type="InterPro" id="IPR039505">
    <property type="entry name" value="DRC1/2_N"/>
</dbReference>
<dbReference type="InterPro" id="IPR029440">
    <property type="entry name" value="DRC1_C"/>
</dbReference>
<feature type="domain" description="Dynein regulatory complex protein 1 C-terminal" evidence="5">
    <location>
        <begin position="638"/>
        <end position="694"/>
    </location>
</feature>
<reference evidence="7" key="1">
    <citation type="submission" date="2015-01" db="EMBL/GenBank/DDBJ databases">
        <authorList>
            <person name="Aksoy S."/>
            <person name="Warren W."/>
            <person name="Wilson R.K."/>
        </authorList>
    </citation>
    <scope>NUCLEOTIDE SEQUENCE [LARGE SCALE GENOMIC DNA]</scope>
    <source>
        <strain evidence="7">IAEA</strain>
    </source>
</reference>
<accession>A0A1B0ARL1</accession>
<dbReference type="PANTHER" id="PTHR21625:SF1">
    <property type="entry name" value="DYNEIN REGULATORY COMPLEX PROTEIN 1"/>
    <property type="match status" value="1"/>
</dbReference>
<dbReference type="GO" id="GO:0005858">
    <property type="term" value="C:axonemal dynein complex"/>
    <property type="evidence" value="ECO:0007669"/>
    <property type="project" value="InterPro"/>
</dbReference>
<evidence type="ECO:0008006" key="8">
    <source>
        <dbReference type="Google" id="ProtNLM"/>
    </source>
</evidence>
<evidence type="ECO:0000313" key="7">
    <source>
        <dbReference type="Proteomes" id="UP000092460"/>
    </source>
</evidence>
<dbReference type="InterPro" id="IPR039750">
    <property type="entry name" value="DRC1/DRC2"/>
</dbReference>
<dbReference type="GO" id="GO:0003352">
    <property type="term" value="P:regulation of cilium movement"/>
    <property type="evidence" value="ECO:0007669"/>
    <property type="project" value="TreeGrafter"/>
</dbReference>
<dbReference type="Pfam" id="PF14772">
    <property type="entry name" value="NYD-SP28"/>
    <property type="match status" value="1"/>
</dbReference>
<dbReference type="Pfam" id="PF14775">
    <property type="entry name" value="NYD-SP28_assoc"/>
    <property type="match status" value="1"/>
</dbReference>
<keyword evidence="7" id="KW-1185">Reference proteome</keyword>
<evidence type="ECO:0000256" key="2">
    <source>
        <dbReference type="ARBA" id="ARBA00023054"/>
    </source>
</evidence>
<dbReference type="AlphaFoldDB" id="A0A1B0ARL1"/>
<dbReference type="VEuPathDB" id="VectorBase:GPPI006030"/>
<evidence type="ECO:0000256" key="1">
    <source>
        <dbReference type="ARBA" id="ARBA00009688"/>
    </source>
</evidence>
<reference evidence="6" key="2">
    <citation type="submission" date="2020-05" db="UniProtKB">
        <authorList>
            <consortium name="EnsemblMetazoa"/>
        </authorList>
    </citation>
    <scope>IDENTIFICATION</scope>
    <source>
        <strain evidence="6">IAEA</strain>
    </source>
</reference>
<sequence>MDTECPTELVEEAQKDVSIDSLYTDFFPYNISKDSQNYDHAFDKRSHLLREQLEEKLQEPTVEGGAKSGKSGIELQLEKSDARLEDLLSFGNELVNNIKIYNEKQEVIQTQSKTARFEDLQEALNREAEESLKNFNKISEKWGMIMHHKEPMVVNEQLERQKEAIFQLFQSKDEMIERCQKELKRVNEKYLADQTKQSADIYFLIERIDNQIELMKRAYKENIYELQNTIDNEREKFQDECNRKWNDLYFALTVKEQEKQETVKEKQQFYANKLENIIAKQEEITRTTKVRLEKDAEIMELEIRKTRANVLLNSEKIDYNYQVLQKRNEENVIINNQQKRRVAKLNENIVAMKRRLIQLKRNNKQIMNHLSDDIHKLHGHINDMHSKAENFRRANVKKFHKIWDINFKEVKEYFASIMEIDRILYEQQLVRDWERPDIDLHKLQLIKVVKHCAKPAKSQKEDLKKKKMNYNHLHDILKKISDRAGFLVESKLFEILKPYTDEDKCLVRIENIFAALRITDITVVENLVKYFEPFSYCPNCSKGVSMESLKAMYAFRSVNNENEQKENFESYNEQNLEAAKNCHNHYLVMEPALVLTALNEFTSDQTGKRGKPRENPACEDDDSQLNLLKWSKEEIENYWHQFDYYLAKDKQNVWKTIEHGLNHYLEVLKKREQIDHECMFLEKQNLELKYLLQKL</sequence>
<evidence type="ECO:0000256" key="3">
    <source>
        <dbReference type="SAM" id="Coils"/>
    </source>
</evidence>
<organism evidence="6 7">
    <name type="scientific">Glossina palpalis gambiensis</name>
    <dbReference type="NCBI Taxonomy" id="67801"/>
    <lineage>
        <taxon>Eukaryota</taxon>
        <taxon>Metazoa</taxon>
        <taxon>Ecdysozoa</taxon>
        <taxon>Arthropoda</taxon>
        <taxon>Hexapoda</taxon>
        <taxon>Insecta</taxon>
        <taxon>Pterygota</taxon>
        <taxon>Neoptera</taxon>
        <taxon>Endopterygota</taxon>
        <taxon>Diptera</taxon>
        <taxon>Brachycera</taxon>
        <taxon>Muscomorpha</taxon>
        <taxon>Hippoboscoidea</taxon>
        <taxon>Glossinidae</taxon>
        <taxon>Glossina</taxon>
    </lineage>
</organism>
<feature type="coiled-coil region" evidence="3">
    <location>
        <begin position="335"/>
        <end position="369"/>
    </location>
</feature>
<dbReference type="PANTHER" id="PTHR21625">
    <property type="entry name" value="NYD-SP28 PROTEIN"/>
    <property type="match status" value="1"/>
</dbReference>
<protein>
    <recommendedName>
        <fullName evidence="8">Dynein regulatory complex protein 1</fullName>
    </recommendedName>
</protein>
<evidence type="ECO:0000313" key="6">
    <source>
        <dbReference type="EnsemblMetazoa" id="GPPI006030-PA"/>
    </source>
</evidence>
<comment type="similarity">
    <text evidence="1">Belongs to the DRC1 family.</text>
</comment>
<name>A0A1B0ARL1_9MUSC</name>
<dbReference type="STRING" id="67801.A0A1B0ARL1"/>
<keyword evidence="2 3" id="KW-0175">Coiled coil</keyword>
<dbReference type="EnsemblMetazoa" id="GPPI006030-RA">
    <property type="protein sequence ID" value="GPPI006030-PA"/>
    <property type="gene ID" value="GPPI006030"/>
</dbReference>
<dbReference type="GO" id="GO:0070286">
    <property type="term" value="P:axonemal dynein complex assembly"/>
    <property type="evidence" value="ECO:0007669"/>
    <property type="project" value="InterPro"/>
</dbReference>
<evidence type="ECO:0000259" key="5">
    <source>
        <dbReference type="Pfam" id="PF14775"/>
    </source>
</evidence>
<feature type="domain" description="Dynein regulatory complex protein 1/2 N-terminal" evidence="4">
    <location>
        <begin position="103"/>
        <end position="201"/>
    </location>
</feature>
<dbReference type="EMBL" id="JXJN01002477">
    <property type="status" value="NOT_ANNOTATED_CDS"/>
    <property type="molecule type" value="Genomic_DNA"/>
</dbReference>
<dbReference type="GO" id="GO:0060285">
    <property type="term" value="P:cilium-dependent cell motility"/>
    <property type="evidence" value="ECO:0007669"/>
    <property type="project" value="TreeGrafter"/>
</dbReference>
<evidence type="ECO:0000259" key="4">
    <source>
        <dbReference type="Pfam" id="PF14772"/>
    </source>
</evidence>